<evidence type="ECO:0000256" key="2">
    <source>
        <dbReference type="ARBA" id="ARBA00004749"/>
    </source>
</evidence>
<dbReference type="Proteomes" id="UP000252182">
    <property type="component" value="Chromosome"/>
</dbReference>
<evidence type="ECO:0000259" key="8">
    <source>
        <dbReference type="Pfam" id="PF01494"/>
    </source>
</evidence>
<organism evidence="9 10">
    <name type="scientific">Ephemeroptericola cinctiostellae</name>
    <dbReference type="NCBI Taxonomy" id="2268024"/>
    <lineage>
        <taxon>Bacteria</taxon>
        <taxon>Pseudomonadati</taxon>
        <taxon>Pseudomonadota</taxon>
        <taxon>Betaproteobacteria</taxon>
        <taxon>Burkholderiales</taxon>
        <taxon>Burkholderiaceae</taxon>
        <taxon>Ephemeroptericola</taxon>
    </lineage>
</organism>
<dbReference type="PANTHER" id="PTHR43876:SF25">
    <property type="entry name" value="MONOOXYGENASE NMA2164"/>
    <property type="match status" value="1"/>
</dbReference>
<keyword evidence="10" id="KW-1185">Reference proteome</keyword>
<gene>
    <name evidence="9" type="primary">ubiI</name>
    <name evidence="9" type="ORF">DTO96_101053</name>
</gene>
<comment type="pathway">
    <text evidence="2">Cofactor biosynthesis; ubiquinone biosynthesis.</text>
</comment>
<dbReference type="InterPro" id="IPR002938">
    <property type="entry name" value="FAD-bd"/>
</dbReference>
<proteinExistence type="inferred from homology"/>
<dbReference type="OrthoDB" id="9769565at2"/>
<evidence type="ECO:0000256" key="7">
    <source>
        <dbReference type="ARBA" id="ARBA00023033"/>
    </source>
</evidence>
<dbReference type="Pfam" id="PF01494">
    <property type="entry name" value="FAD_binding_3"/>
    <property type="match status" value="1"/>
</dbReference>
<dbReference type="InterPro" id="IPR051205">
    <property type="entry name" value="UbiH/COQ6_monooxygenase"/>
</dbReference>
<dbReference type="KEGG" id="hyf:DTO96_101053"/>
<keyword evidence="5" id="KW-0274">FAD</keyword>
<evidence type="ECO:0000256" key="3">
    <source>
        <dbReference type="ARBA" id="ARBA00005349"/>
    </source>
</evidence>
<reference evidence="10" key="1">
    <citation type="submission" date="2018-07" db="EMBL/GenBank/DDBJ databases">
        <authorList>
            <person name="Kim H."/>
        </authorList>
    </citation>
    <scope>NUCLEOTIDE SEQUENCE [LARGE SCALE GENOMIC DNA]</scope>
    <source>
        <strain evidence="10">F02</strain>
    </source>
</reference>
<keyword evidence="4" id="KW-0285">Flavoprotein</keyword>
<accession>A0A345DAD5</accession>
<evidence type="ECO:0000313" key="10">
    <source>
        <dbReference type="Proteomes" id="UP000252182"/>
    </source>
</evidence>
<dbReference type="GO" id="GO:0004497">
    <property type="term" value="F:monooxygenase activity"/>
    <property type="evidence" value="ECO:0007669"/>
    <property type="project" value="UniProtKB-KW"/>
</dbReference>
<dbReference type="GO" id="GO:0006744">
    <property type="term" value="P:ubiquinone biosynthetic process"/>
    <property type="evidence" value="ECO:0007669"/>
    <property type="project" value="UniProtKB-UniPathway"/>
</dbReference>
<dbReference type="GO" id="GO:0071949">
    <property type="term" value="F:FAD binding"/>
    <property type="evidence" value="ECO:0007669"/>
    <property type="project" value="InterPro"/>
</dbReference>
<evidence type="ECO:0000256" key="6">
    <source>
        <dbReference type="ARBA" id="ARBA00023002"/>
    </source>
</evidence>
<feature type="domain" description="FAD-binding" evidence="8">
    <location>
        <begin position="6"/>
        <end position="341"/>
    </location>
</feature>
<dbReference type="EMBL" id="CP031124">
    <property type="protein sequence ID" value="AXF85323.1"/>
    <property type="molecule type" value="Genomic_DNA"/>
</dbReference>
<dbReference type="GO" id="GO:0016705">
    <property type="term" value="F:oxidoreductase activity, acting on paired donors, with incorporation or reduction of molecular oxygen"/>
    <property type="evidence" value="ECO:0007669"/>
    <property type="project" value="InterPro"/>
</dbReference>
<name>A0A345DAD5_9BURK</name>
<evidence type="ECO:0000256" key="5">
    <source>
        <dbReference type="ARBA" id="ARBA00022827"/>
    </source>
</evidence>
<keyword evidence="7" id="KW-0503">Monooxygenase</keyword>
<dbReference type="RefSeq" id="WP_114562533.1">
    <property type="nucleotide sequence ID" value="NZ_CP031124.1"/>
</dbReference>
<dbReference type="InterPro" id="IPR010971">
    <property type="entry name" value="UbiH/COQ6"/>
</dbReference>
<evidence type="ECO:0000256" key="4">
    <source>
        <dbReference type="ARBA" id="ARBA00022630"/>
    </source>
</evidence>
<dbReference type="EC" id="1.14.13.-" evidence="9"/>
<dbReference type="UniPathway" id="UPA00232"/>
<dbReference type="NCBIfam" id="TIGR01988">
    <property type="entry name" value="Ubi-OHases"/>
    <property type="match status" value="1"/>
</dbReference>
<sequence>MTSTRFDIIIIGAGPAGLSFARSLANSPLRMAIIDPANMNALRAPAPDGREIALTHPSKDLLQQLGAWDAVPTDQIFYLRSAKVVDGESPFELHFKTPSHAKLSEDTLGYLISNHHIRTALFQQTEHQGNLTWFTEHKVQTVAANLDEARVVLSNGEQLTAQLVVAADSRFSQTRQQMGIPVDMHDFGRTVITCRIEHTASNDNTAFECFHYSRTLAILPLTDTLSSAVITIDSQHINEVLDLDDTGLAADLEQRLKGRLGTITVASPRHRYPLVGTHARRFYSTRFALIGDAAVGMHPVTAHGFNLGLQSQAILTELIQKAHAQQADIGSPNLLQQYDRRHQFKTRPIYHGTNFVVKLFTTETPPAKLARTAVLRISSALSPIRKLISQQLTG</sequence>
<protein>
    <submittedName>
        <fullName evidence="9">2-octaprenylphenol hydroxylase</fullName>
        <ecNumber evidence="9">1.14.13.-</ecNumber>
    </submittedName>
</protein>
<dbReference type="PANTHER" id="PTHR43876">
    <property type="entry name" value="UBIQUINONE BIOSYNTHESIS MONOOXYGENASE COQ6, MITOCHONDRIAL"/>
    <property type="match status" value="1"/>
</dbReference>
<evidence type="ECO:0000256" key="1">
    <source>
        <dbReference type="ARBA" id="ARBA00001974"/>
    </source>
</evidence>
<dbReference type="Gene3D" id="3.50.50.60">
    <property type="entry name" value="FAD/NAD(P)-binding domain"/>
    <property type="match status" value="2"/>
</dbReference>
<dbReference type="AlphaFoldDB" id="A0A345DAD5"/>
<dbReference type="NCBIfam" id="NF006593">
    <property type="entry name" value="PRK09126.1"/>
    <property type="match status" value="1"/>
</dbReference>
<keyword evidence="6 9" id="KW-0560">Oxidoreductase</keyword>
<evidence type="ECO:0000313" key="9">
    <source>
        <dbReference type="EMBL" id="AXF85323.1"/>
    </source>
</evidence>
<comment type="similarity">
    <text evidence="3">Belongs to the UbiH/COQ6 family.</text>
</comment>
<dbReference type="InterPro" id="IPR036188">
    <property type="entry name" value="FAD/NAD-bd_sf"/>
</dbReference>
<dbReference type="SUPFAM" id="SSF51905">
    <property type="entry name" value="FAD/NAD(P)-binding domain"/>
    <property type="match status" value="1"/>
</dbReference>
<comment type="cofactor">
    <cofactor evidence="1">
        <name>FAD</name>
        <dbReference type="ChEBI" id="CHEBI:57692"/>
    </cofactor>
</comment>
<dbReference type="PRINTS" id="PR00420">
    <property type="entry name" value="RNGMNOXGNASE"/>
</dbReference>